<feature type="compositionally biased region" description="Polar residues" evidence="1">
    <location>
        <begin position="171"/>
        <end position="184"/>
    </location>
</feature>
<feature type="region of interest" description="Disordered" evidence="1">
    <location>
        <begin position="292"/>
        <end position="323"/>
    </location>
</feature>
<evidence type="ECO:0000256" key="1">
    <source>
        <dbReference type="SAM" id="MobiDB-lite"/>
    </source>
</evidence>
<keyword evidence="3" id="KW-1185">Reference proteome</keyword>
<accession>K0THY5</accession>
<dbReference type="AlphaFoldDB" id="K0THY5"/>
<name>K0THY5_THAOC</name>
<organism evidence="2 3">
    <name type="scientific">Thalassiosira oceanica</name>
    <name type="common">Marine diatom</name>
    <dbReference type="NCBI Taxonomy" id="159749"/>
    <lineage>
        <taxon>Eukaryota</taxon>
        <taxon>Sar</taxon>
        <taxon>Stramenopiles</taxon>
        <taxon>Ochrophyta</taxon>
        <taxon>Bacillariophyta</taxon>
        <taxon>Coscinodiscophyceae</taxon>
        <taxon>Thalassiosirophycidae</taxon>
        <taxon>Thalassiosirales</taxon>
        <taxon>Thalassiosiraceae</taxon>
        <taxon>Thalassiosira</taxon>
    </lineage>
</organism>
<reference evidence="2 3" key="1">
    <citation type="journal article" date="2012" name="Genome Biol.">
        <title>Genome and low-iron response of an oceanic diatom adapted to chronic iron limitation.</title>
        <authorList>
            <person name="Lommer M."/>
            <person name="Specht M."/>
            <person name="Roy A.S."/>
            <person name="Kraemer L."/>
            <person name="Andreson R."/>
            <person name="Gutowska M.A."/>
            <person name="Wolf J."/>
            <person name="Bergner S.V."/>
            <person name="Schilhabel M.B."/>
            <person name="Klostermeier U.C."/>
            <person name="Beiko R.G."/>
            <person name="Rosenstiel P."/>
            <person name="Hippler M."/>
            <person name="Laroche J."/>
        </authorList>
    </citation>
    <scope>NUCLEOTIDE SEQUENCE [LARGE SCALE GENOMIC DNA]</scope>
    <source>
        <strain evidence="2 3">CCMP1005</strain>
    </source>
</reference>
<feature type="region of interest" description="Disordered" evidence="1">
    <location>
        <begin position="171"/>
        <end position="269"/>
    </location>
</feature>
<sequence>MKLAAALAAICHARDARLLMGYDRSAIAAREQRDKVSESRCPWSETAASQWHGHTASEQDSGSIHITRADNAASISFVAEAASASRHTLVPVYLQIPPAFPVGAKIPLVNKSRDAEQPVMNDDGKELGLIKRECASMIETLKKLHAEETALNDEVHQLAWTAVTMGCNGSLDASANKRGNPTKKTSGRKSTPKSTPRESPVTAPSQDKPQKNSNAAAKTLIKGAKRESKPANKKPRDEEERVAESKDEDVPPIQQPPAKKARTLGDVPSGILSSAVGLASAMAQQFAAYRPVAPDAAIPPPKGTQSTGGENKDDGDTNSRFQI</sequence>
<feature type="compositionally biased region" description="Basic and acidic residues" evidence="1">
    <location>
        <begin position="224"/>
        <end position="249"/>
    </location>
</feature>
<comment type="caution">
    <text evidence="2">The sequence shown here is derived from an EMBL/GenBank/DDBJ whole genome shotgun (WGS) entry which is preliminary data.</text>
</comment>
<feature type="region of interest" description="Disordered" evidence="1">
    <location>
        <begin position="33"/>
        <end position="59"/>
    </location>
</feature>
<gene>
    <name evidence="2" type="ORF">THAOC_01069</name>
</gene>
<dbReference type="Proteomes" id="UP000266841">
    <property type="component" value="Unassembled WGS sequence"/>
</dbReference>
<evidence type="ECO:0000313" key="3">
    <source>
        <dbReference type="Proteomes" id="UP000266841"/>
    </source>
</evidence>
<protein>
    <submittedName>
        <fullName evidence="2">Uncharacterized protein</fullName>
    </submittedName>
</protein>
<evidence type="ECO:0000313" key="2">
    <source>
        <dbReference type="EMBL" id="EJK77120.1"/>
    </source>
</evidence>
<dbReference type="EMBL" id="AGNL01001282">
    <property type="protein sequence ID" value="EJK77120.1"/>
    <property type="molecule type" value="Genomic_DNA"/>
</dbReference>
<proteinExistence type="predicted"/>
<feature type="compositionally biased region" description="Polar residues" evidence="1">
    <location>
        <begin position="202"/>
        <end position="216"/>
    </location>
</feature>